<dbReference type="AlphaFoldDB" id="A0A7W8BV61"/>
<gene>
    <name evidence="1" type="ORF">FHS32_007052</name>
</gene>
<accession>A0A7W8BV61</accession>
<keyword evidence="2" id="KW-1185">Reference proteome</keyword>
<protein>
    <submittedName>
        <fullName evidence="1">Uncharacterized protein</fullName>
    </submittedName>
</protein>
<dbReference type="EMBL" id="JACHJE010000033">
    <property type="protein sequence ID" value="MBB5130255.1"/>
    <property type="molecule type" value="Genomic_DNA"/>
</dbReference>
<proteinExistence type="predicted"/>
<comment type="caution">
    <text evidence="1">The sequence shown here is derived from an EMBL/GenBank/DDBJ whole genome shotgun (WGS) entry which is preliminary data.</text>
</comment>
<evidence type="ECO:0000313" key="1">
    <source>
        <dbReference type="EMBL" id="MBB5130255.1"/>
    </source>
</evidence>
<reference evidence="1 2" key="1">
    <citation type="submission" date="2020-08" db="EMBL/GenBank/DDBJ databases">
        <title>Genomic Encyclopedia of Type Strains, Phase III (KMG-III): the genomes of soil and plant-associated and newly described type strains.</title>
        <authorList>
            <person name="Whitman W."/>
        </authorList>
    </citation>
    <scope>NUCLEOTIDE SEQUENCE [LARGE SCALE GENOMIC DNA]</scope>
    <source>
        <strain evidence="1 2">CECT 3226</strain>
    </source>
</reference>
<dbReference type="Proteomes" id="UP000568022">
    <property type="component" value="Unassembled WGS sequence"/>
</dbReference>
<evidence type="ECO:0000313" key="2">
    <source>
        <dbReference type="Proteomes" id="UP000568022"/>
    </source>
</evidence>
<sequence>MSTYEHDGIVFDLTVTYTDVTGVEWQFIGQYNEAGEPLMGSVPHGCSMPEGPVVSLPDVYAWHGPLIPTPRPATAALYRRVLLSVVTR</sequence>
<name>A0A7W8BV61_9ACTN</name>
<dbReference type="NCBIfam" id="NF038082">
    <property type="entry name" value="phiSA1p31"/>
    <property type="match status" value="1"/>
</dbReference>
<organism evidence="1 2">
    <name type="scientific">Streptomyces griseoloalbus</name>
    <dbReference type="NCBI Taxonomy" id="67303"/>
    <lineage>
        <taxon>Bacteria</taxon>
        <taxon>Bacillati</taxon>
        <taxon>Actinomycetota</taxon>
        <taxon>Actinomycetes</taxon>
        <taxon>Kitasatosporales</taxon>
        <taxon>Streptomycetaceae</taxon>
        <taxon>Streptomyces</taxon>
    </lineage>
</organism>